<dbReference type="InterPro" id="IPR036291">
    <property type="entry name" value="NAD(P)-bd_dom_sf"/>
</dbReference>
<dbReference type="SUPFAM" id="SSF51161">
    <property type="entry name" value="Trimeric LpxA-like enzymes"/>
    <property type="match status" value="1"/>
</dbReference>
<sequence>MSATSRIAIIGSGYWGKNLIRNFHQLGALGLIVDTNQQTLAEFRKQYPDVRTSTRLEDALNDPSIEGVVVATPAETHYDIARRALLAGKHAYVEKPLVLEERHGEELIAIADERELILMVGHLLHYHPAFIKLKELVASGDFGRINYIYSNRLNLGKIRREENALWSFAPHDISMILALAGEFPASVQASGGYYLHSSIADVTMTNLDFPSGLKAHVFVSWLHPFKEQKLIVVGDRKMAVFNDTLPWEEKLVTYPHQINWTNGVPTPQKADGTPVPVEPDEPLKRECMHFLECIGHGCVSMTDGREGLNVLRVLVGAQRSLEKAGAPVSLTNAETPATAPFVHETAVIDPGVEIADGVKIWHFSHILKNTTIGQNTNIGQNVMVGPDVDVGSGCKIQNNVSVYKGVTLEDNVFCGPSMVFTNVHTPRAHVNRMDQVRPTLVRTGATLGANSTIVCGHTIGAYAFIGAGAVVTRDVPDHALMVGNPARRIGWMCACGERLTNDLLCPACSATYTKRGNSLVEVAPVEPVERIPKF</sequence>
<evidence type="ECO:0000259" key="2">
    <source>
        <dbReference type="Pfam" id="PF22725"/>
    </source>
</evidence>
<dbReference type="OrthoDB" id="9782091at2"/>
<feature type="domain" description="Gfo/Idh/MocA-like oxidoreductase N-terminal" evidence="1">
    <location>
        <begin position="6"/>
        <end position="122"/>
    </location>
</feature>
<feature type="domain" description="GFO/IDH/MocA-like oxidoreductase" evidence="2">
    <location>
        <begin position="130"/>
        <end position="238"/>
    </location>
</feature>
<dbReference type="EMBL" id="QMIE01000017">
    <property type="protein sequence ID" value="TVM15337.1"/>
    <property type="molecule type" value="Genomic_DNA"/>
</dbReference>
<keyword evidence="4" id="KW-1185">Reference proteome</keyword>
<dbReference type="Gene3D" id="3.40.50.720">
    <property type="entry name" value="NAD(P)-binding Rossmann-like Domain"/>
    <property type="match status" value="1"/>
</dbReference>
<dbReference type="InterPro" id="IPR051450">
    <property type="entry name" value="Gfo/Idh/MocA_Oxidoreductases"/>
</dbReference>
<dbReference type="SUPFAM" id="SSF55347">
    <property type="entry name" value="Glyceraldehyde-3-phosphate dehydrogenase-like, C-terminal domain"/>
    <property type="match status" value="1"/>
</dbReference>
<dbReference type="InterPro" id="IPR000683">
    <property type="entry name" value="Gfo/Idh/MocA-like_OxRdtase_N"/>
</dbReference>
<dbReference type="PANTHER" id="PTHR43377">
    <property type="entry name" value="BILIVERDIN REDUCTASE A"/>
    <property type="match status" value="1"/>
</dbReference>
<dbReference type="AlphaFoldDB" id="A0A7M3MBV2"/>
<reference evidence="3 4" key="1">
    <citation type="submission" date="2018-06" db="EMBL/GenBank/DDBJ databases">
        <title>Complete genome of Desulfovibrio indonesiensis P37SLT.</title>
        <authorList>
            <person name="Crispim J.S."/>
            <person name="Vidigal P.M.P."/>
            <person name="Silva L.C.F."/>
            <person name="Laguardia C.N."/>
            <person name="Araujo L.C."/>
            <person name="Dias R.S."/>
            <person name="Sousa M.P."/>
            <person name="Paula S.O."/>
            <person name="Silva C."/>
        </authorList>
    </citation>
    <scope>NUCLEOTIDE SEQUENCE [LARGE SCALE GENOMIC DNA]</scope>
    <source>
        <strain evidence="3 4">P37SLT</strain>
    </source>
</reference>
<protein>
    <submittedName>
        <fullName evidence="3">Oxidoreductase</fullName>
    </submittedName>
</protein>
<name>A0A7M3MBV2_9BACT</name>
<dbReference type="Pfam" id="PF22725">
    <property type="entry name" value="GFO_IDH_MocA_C3"/>
    <property type="match status" value="1"/>
</dbReference>
<gene>
    <name evidence="3" type="ORF">DPQ33_15350</name>
</gene>
<dbReference type="RefSeq" id="WP_144304106.1">
    <property type="nucleotide sequence ID" value="NZ_QMIE01000017.1"/>
</dbReference>
<dbReference type="CDD" id="cd03358">
    <property type="entry name" value="LbH_WxcM_N_like"/>
    <property type="match status" value="1"/>
</dbReference>
<dbReference type="SUPFAM" id="SSF51735">
    <property type="entry name" value="NAD(P)-binding Rossmann-fold domains"/>
    <property type="match status" value="1"/>
</dbReference>
<dbReference type="InterPro" id="IPR011004">
    <property type="entry name" value="Trimer_LpxA-like_sf"/>
</dbReference>
<comment type="caution">
    <text evidence="3">The sequence shown here is derived from an EMBL/GenBank/DDBJ whole genome shotgun (WGS) entry which is preliminary data.</text>
</comment>
<evidence type="ECO:0000313" key="3">
    <source>
        <dbReference type="EMBL" id="TVM15337.1"/>
    </source>
</evidence>
<organism evidence="3 4">
    <name type="scientific">Oceanidesulfovibrio indonesiensis</name>
    <dbReference type="NCBI Taxonomy" id="54767"/>
    <lineage>
        <taxon>Bacteria</taxon>
        <taxon>Pseudomonadati</taxon>
        <taxon>Thermodesulfobacteriota</taxon>
        <taxon>Desulfovibrionia</taxon>
        <taxon>Desulfovibrionales</taxon>
        <taxon>Desulfovibrionaceae</taxon>
        <taxon>Oceanidesulfovibrio</taxon>
    </lineage>
</organism>
<dbReference type="Gene3D" id="2.160.10.10">
    <property type="entry name" value="Hexapeptide repeat proteins"/>
    <property type="match status" value="1"/>
</dbReference>
<dbReference type="Proteomes" id="UP000448292">
    <property type="component" value="Unassembled WGS sequence"/>
</dbReference>
<dbReference type="Gene3D" id="3.30.360.10">
    <property type="entry name" value="Dihydrodipicolinate Reductase, domain 2"/>
    <property type="match status" value="1"/>
</dbReference>
<evidence type="ECO:0000259" key="1">
    <source>
        <dbReference type="Pfam" id="PF01408"/>
    </source>
</evidence>
<evidence type="ECO:0000313" key="4">
    <source>
        <dbReference type="Proteomes" id="UP000448292"/>
    </source>
</evidence>
<dbReference type="GO" id="GO:0000166">
    <property type="term" value="F:nucleotide binding"/>
    <property type="evidence" value="ECO:0007669"/>
    <property type="project" value="InterPro"/>
</dbReference>
<dbReference type="InterPro" id="IPR055170">
    <property type="entry name" value="GFO_IDH_MocA-like_dom"/>
</dbReference>
<accession>A0A7M3MBV2</accession>
<dbReference type="Pfam" id="PF00132">
    <property type="entry name" value="Hexapep"/>
    <property type="match status" value="1"/>
</dbReference>
<proteinExistence type="predicted"/>
<dbReference type="InterPro" id="IPR001451">
    <property type="entry name" value="Hexapep"/>
</dbReference>
<dbReference type="PANTHER" id="PTHR43377:SF6">
    <property type="entry name" value="GFO_IDH_MOCA-LIKE OXIDOREDUCTASE N-TERMINAL DOMAIN-CONTAINING PROTEIN"/>
    <property type="match status" value="1"/>
</dbReference>
<dbReference type="Pfam" id="PF14602">
    <property type="entry name" value="Hexapep_2"/>
    <property type="match status" value="1"/>
</dbReference>
<dbReference type="Pfam" id="PF01408">
    <property type="entry name" value="GFO_IDH_MocA"/>
    <property type="match status" value="1"/>
</dbReference>